<organism evidence="2 3">
    <name type="scientific">Ruegeria pomeroyi (strain ATCC 700808 / DSM 15171 / DSS-3)</name>
    <name type="common">Silicibacter pomeroyi</name>
    <dbReference type="NCBI Taxonomy" id="246200"/>
    <lineage>
        <taxon>Bacteria</taxon>
        <taxon>Pseudomonadati</taxon>
        <taxon>Pseudomonadota</taxon>
        <taxon>Alphaproteobacteria</taxon>
        <taxon>Rhodobacterales</taxon>
        <taxon>Roseobacteraceae</taxon>
        <taxon>Ruegeria</taxon>
    </lineage>
</organism>
<feature type="transmembrane region" description="Helical" evidence="1">
    <location>
        <begin position="182"/>
        <end position="202"/>
    </location>
</feature>
<protein>
    <submittedName>
        <fullName evidence="2">Uncharacterized protein</fullName>
    </submittedName>
</protein>
<keyword evidence="3" id="KW-1185">Reference proteome</keyword>
<dbReference type="eggNOG" id="ENOG5033PUM">
    <property type="taxonomic scope" value="Bacteria"/>
</dbReference>
<keyword evidence="1" id="KW-0472">Membrane</keyword>
<name>Q5LU42_RUEPO</name>
<accession>Q5LU42</accession>
<dbReference type="Proteomes" id="UP000001023">
    <property type="component" value="Chromosome"/>
</dbReference>
<dbReference type="HOGENOM" id="CLU_1160392_0_0_5"/>
<feature type="transmembrane region" description="Helical" evidence="1">
    <location>
        <begin position="208"/>
        <end position="233"/>
    </location>
</feature>
<evidence type="ECO:0000313" key="3">
    <source>
        <dbReference type="Proteomes" id="UP000001023"/>
    </source>
</evidence>
<keyword evidence="1" id="KW-1133">Transmembrane helix</keyword>
<feature type="transmembrane region" description="Helical" evidence="1">
    <location>
        <begin position="6"/>
        <end position="24"/>
    </location>
</feature>
<gene>
    <name evidence="2" type="ordered locus">SPO1216</name>
</gene>
<reference evidence="2 3" key="2">
    <citation type="journal article" date="2014" name="Stand. Genomic Sci.">
        <title>An updated genome annotation for the model marine bacterium Ruegeria pomeroyi DSS-3.</title>
        <authorList>
            <person name="Rivers A.R."/>
            <person name="Smith C.B."/>
            <person name="Moran M.A."/>
        </authorList>
    </citation>
    <scope>GENOME REANNOTATION</scope>
    <source>
        <strain evidence="3">ATCC 700808 / DSM 15171 / DSS-3</strain>
    </source>
</reference>
<proteinExistence type="predicted"/>
<evidence type="ECO:0000313" key="2">
    <source>
        <dbReference type="EMBL" id="AAV94512.1"/>
    </source>
</evidence>
<dbReference type="PaxDb" id="246200-SPO1216"/>
<sequence>MLGREGHMWIIAILCIGTLLVWYSNKRRGQRFVRAVHFLDLLDSGANTDEANGKVARLFTKHSTSETDVAAIEYAMDKANRMTDGKQLLWIDEARQRGFAIDSGDTRFDMAHLSQAQAQTNRPQDFAADFSEGQSTTAPGGSFPHAPSGLADAYHAGLEKIEANKDALRSALQAIIFTGARWGVRGAMAGFVFGLIVPRLGVLSYYEIWAVPIVVAFFAAMAGVALGSVYGLLRWVFTG</sequence>
<keyword evidence="1" id="KW-0812">Transmembrane</keyword>
<dbReference type="AlphaFoldDB" id="Q5LU42"/>
<evidence type="ECO:0000256" key="1">
    <source>
        <dbReference type="SAM" id="Phobius"/>
    </source>
</evidence>
<reference evidence="2 3" key="1">
    <citation type="journal article" date="2004" name="Nature">
        <title>Genome sequence of Silicibacter pomeroyi reveals adaptations to the marine environment.</title>
        <authorList>
            <person name="Moran M.A."/>
            <person name="Buchan A."/>
            <person name="Gonzalez J.M."/>
            <person name="Heidelberg J.F."/>
            <person name="Whitman W.B."/>
            <person name="Kiene R.P."/>
            <person name="Henriksen J.R."/>
            <person name="King G.M."/>
            <person name="Belas R."/>
            <person name="Fuqua C."/>
            <person name="Brinkac L."/>
            <person name="Lewis M."/>
            <person name="Johri S."/>
            <person name="Weaver B."/>
            <person name="Pai G."/>
            <person name="Eisen J.A."/>
            <person name="Rahe E."/>
            <person name="Sheldon W.M."/>
            <person name="Ye W."/>
            <person name="Miller T.R."/>
            <person name="Carlton J."/>
            <person name="Rasko D.A."/>
            <person name="Paulsen I.T."/>
            <person name="Ren Q."/>
            <person name="Daugherty S.C."/>
            <person name="Deboy R.T."/>
            <person name="Dodson R.J."/>
            <person name="Durkin A.S."/>
            <person name="Madupu R."/>
            <person name="Nelson W.C."/>
            <person name="Sullivan S.A."/>
            <person name="Rosovitz M.J."/>
            <person name="Haft D.H."/>
            <person name="Selengut J."/>
            <person name="Ward N."/>
        </authorList>
    </citation>
    <scope>NUCLEOTIDE SEQUENCE [LARGE SCALE GENOMIC DNA]</scope>
    <source>
        <strain evidence="3">ATCC 700808 / DSM 15171 / DSS-3</strain>
    </source>
</reference>
<dbReference type="EMBL" id="CP000031">
    <property type="protein sequence ID" value="AAV94512.1"/>
    <property type="molecule type" value="Genomic_DNA"/>
</dbReference>
<dbReference type="KEGG" id="sil:SPO1216"/>